<organism evidence="2">
    <name type="scientific">Corethrella appendiculata</name>
    <dbReference type="NCBI Taxonomy" id="1370023"/>
    <lineage>
        <taxon>Eukaryota</taxon>
        <taxon>Metazoa</taxon>
        <taxon>Ecdysozoa</taxon>
        <taxon>Arthropoda</taxon>
        <taxon>Hexapoda</taxon>
        <taxon>Insecta</taxon>
        <taxon>Pterygota</taxon>
        <taxon>Neoptera</taxon>
        <taxon>Endopterygota</taxon>
        <taxon>Diptera</taxon>
        <taxon>Nematocera</taxon>
        <taxon>Culicoidea</taxon>
        <taxon>Chaoboridae</taxon>
        <taxon>Corethrella</taxon>
    </lineage>
</organism>
<dbReference type="SMART" id="SM00587">
    <property type="entry name" value="CHK"/>
    <property type="match status" value="1"/>
</dbReference>
<dbReference type="InterPro" id="IPR011009">
    <property type="entry name" value="Kinase-like_dom_sf"/>
</dbReference>
<keyword evidence="2" id="KW-0418">Kinase</keyword>
<dbReference type="SUPFAM" id="SSF56112">
    <property type="entry name" value="Protein kinase-like (PK-like)"/>
    <property type="match status" value="1"/>
</dbReference>
<dbReference type="AlphaFoldDB" id="U5EPZ4"/>
<proteinExistence type="evidence at transcript level"/>
<dbReference type="GO" id="GO:0016301">
    <property type="term" value="F:kinase activity"/>
    <property type="evidence" value="ECO:0007669"/>
    <property type="project" value="UniProtKB-KW"/>
</dbReference>
<dbReference type="Gene3D" id="3.90.1200.10">
    <property type="match status" value="1"/>
</dbReference>
<accession>U5EPZ4</accession>
<dbReference type="PANTHER" id="PTHR11012:SF56">
    <property type="entry name" value="CHK KINASE-LIKE DOMAIN-CONTAINING PROTEIN-RELATED"/>
    <property type="match status" value="1"/>
</dbReference>
<sequence length="397" mass="46063">ILQSILTGQFGEIILKNYSLKMATGPGDNFASEVYRVSCEYIEITTNIKCETSLIIKSMPDVGERTEMLKIFDVLERETDALNNANPIFSKIANETFSPRCFYSTKTPFRFMILEDLKLQNYKLADRQTGVDVHHAKLVLRKLGKYHAASMICIENDKNFQQKFHPMLFDPKYDNTILEKVYSNGYKSFLKLLESKQANFPPELYTKIKKLEHTLLDRESKLYLEIGKIKVLMHSDFWIANMMFKYDKDSGKPIDVIFIDFQATSVGCLGIDVHHFFNTSLNADTYRNKLDELIQIYYQGLCEVLQKAEYKNIPTFDEILHEIGAKEFHGFSMCVIGLPIISMDKQTSAGQGEGEQFDLILNDELSANFRDIAYNNKNYWNRVKYPMERFLKLKIFD</sequence>
<dbReference type="PANTHER" id="PTHR11012">
    <property type="entry name" value="PROTEIN KINASE-LIKE DOMAIN-CONTAINING"/>
    <property type="match status" value="1"/>
</dbReference>
<evidence type="ECO:0000313" key="2">
    <source>
        <dbReference type="EMBL" id="JAB55330.1"/>
    </source>
</evidence>
<evidence type="ECO:0000259" key="1">
    <source>
        <dbReference type="SMART" id="SM00587"/>
    </source>
</evidence>
<feature type="domain" description="CHK kinase-like" evidence="1">
    <location>
        <begin position="112"/>
        <end position="307"/>
    </location>
</feature>
<protein>
    <submittedName>
        <fullName evidence="2">Putative ecdysteroid kinase</fullName>
    </submittedName>
</protein>
<dbReference type="EMBL" id="GANO01004541">
    <property type="protein sequence ID" value="JAB55330.1"/>
    <property type="molecule type" value="mRNA"/>
</dbReference>
<name>U5EPZ4_9DIPT</name>
<reference evidence="2" key="1">
    <citation type="journal article" date="2014" name="Insect Biochem. Mol. Biol.">
        <title>An insight into the sialome of the frog biting fly, Corethrella appendiculata.</title>
        <authorList>
            <person name="Ribeiro J.M.C."/>
            <person name="Chagas A.C."/>
            <person name="Pham V.M."/>
            <person name="Lounibos L.P."/>
            <person name="Calvo E."/>
        </authorList>
    </citation>
    <scope>NUCLEOTIDE SEQUENCE</scope>
    <source>
        <tissue evidence="2">Salivary glands</tissue>
    </source>
</reference>
<feature type="non-terminal residue" evidence="2">
    <location>
        <position position="1"/>
    </location>
</feature>
<dbReference type="InterPro" id="IPR015897">
    <property type="entry name" value="CHK_kinase-like"/>
</dbReference>
<dbReference type="InterPro" id="IPR004119">
    <property type="entry name" value="EcKL"/>
</dbReference>
<dbReference type="Pfam" id="PF02958">
    <property type="entry name" value="EcKL"/>
    <property type="match status" value="1"/>
</dbReference>
<keyword evidence="2" id="KW-0808">Transferase</keyword>